<name>A0A399J9X0_9MICC</name>
<evidence type="ECO:0000256" key="3">
    <source>
        <dbReference type="SAM" id="SignalP"/>
    </source>
</evidence>
<dbReference type="Proteomes" id="UP000265419">
    <property type="component" value="Unassembled WGS sequence"/>
</dbReference>
<accession>A0A399J9X0</accession>
<dbReference type="RefSeq" id="WP_119424530.1">
    <property type="nucleotide sequence ID" value="NZ_QQXK01000012.1"/>
</dbReference>
<feature type="signal peptide" evidence="3">
    <location>
        <begin position="1"/>
        <end position="36"/>
    </location>
</feature>
<protein>
    <recommendedName>
        <fullName evidence="4">Htaa domain-containing protein</fullName>
    </recommendedName>
</protein>
<feature type="compositionally biased region" description="Polar residues" evidence="1">
    <location>
        <begin position="886"/>
        <end position="911"/>
    </location>
</feature>
<feature type="transmembrane region" description="Helical" evidence="2">
    <location>
        <begin position="1104"/>
        <end position="1123"/>
    </location>
</feature>
<keyword evidence="2" id="KW-0472">Membrane</keyword>
<evidence type="ECO:0000256" key="1">
    <source>
        <dbReference type="SAM" id="MobiDB-lite"/>
    </source>
</evidence>
<dbReference type="InterPro" id="IPR007331">
    <property type="entry name" value="Htaa"/>
</dbReference>
<organism evidence="5 6">
    <name type="scientific">Galactobacter valiniphilus</name>
    <dbReference type="NCBI Taxonomy" id="2676122"/>
    <lineage>
        <taxon>Bacteria</taxon>
        <taxon>Bacillati</taxon>
        <taxon>Actinomycetota</taxon>
        <taxon>Actinomycetes</taxon>
        <taxon>Micrococcales</taxon>
        <taxon>Micrococcaceae</taxon>
        <taxon>Galactobacter</taxon>
    </lineage>
</organism>
<comment type="caution">
    <text evidence="5">The sequence shown here is derived from an EMBL/GenBank/DDBJ whole genome shotgun (WGS) entry which is preliminary data.</text>
</comment>
<gene>
    <name evidence="5" type="ORF">DWB68_07555</name>
</gene>
<dbReference type="AlphaFoldDB" id="A0A399J9X0"/>
<keyword evidence="3" id="KW-0732">Signal</keyword>
<feature type="domain" description="Htaa" evidence="4">
    <location>
        <begin position="925"/>
        <end position="1077"/>
    </location>
</feature>
<feature type="region of interest" description="Disordered" evidence="1">
    <location>
        <begin position="872"/>
        <end position="911"/>
    </location>
</feature>
<feature type="region of interest" description="Disordered" evidence="1">
    <location>
        <begin position="653"/>
        <end position="688"/>
    </location>
</feature>
<reference evidence="5 6" key="1">
    <citation type="submission" date="2018-07" db="EMBL/GenBank/DDBJ databases">
        <title>Arthrobacter sp. nov., isolated from raw cow's milk with high bacterial count.</title>
        <authorList>
            <person name="Hahne J."/>
            <person name="Isele D."/>
            <person name="Lipski A."/>
        </authorList>
    </citation>
    <scope>NUCLEOTIDE SEQUENCE [LARGE SCALE GENOMIC DNA]</scope>
    <source>
        <strain evidence="5 6">JZ R-35</strain>
    </source>
</reference>
<dbReference type="InterPro" id="IPR006311">
    <property type="entry name" value="TAT_signal"/>
</dbReference>
<proteinExistence type="predicted"/>
<evidence type="ECO:0000313" key="6">
    <source>
        <dbReference type="Proteomes" id="UP000265419"/>
    </source>
</evidence>
<dbReference type="PROSITE" id="PS51318">
    <property type="entry name" value="TAT"/>
    <property type="match status" value="1"/>
</dbReference>
<evidence type="ECO:0000256" key="2">
    <source>
        <dbReference type="SAM" id="Phobius"/>
    </source>
</evidence>
<evidence type="ECO:0000259" key="4">
    <source>
        <dbReference type="Pfam" id="PF04213"/>
    </source>
</evidence>
<feature type="domain" description="Htaa" evidence="4">
    <location>
        <begin position="695"/>
        <end position="866"/>
    </location>
</feature>
<dbReference type="Pfam" id="PF04213">
    <property type="entry name" value="HtaA"/>
    <property type="match status" value="2"/>
</dbReference>
<keyword evidence="2" id="KW-1133">Transmembrane helix</keyword>
<feature type="chain" id="PRO_5017452382" description="Htaa domain-containing protein" evidence="3">
    <location>
        <begin position="37"/>
        <end position="1132"/>
    </location>
</feature>
<keyword evidence="6" id="KW-1185">Reference proteome</keyword>
<keyword evidence="2" id="KW-0812">Transmembrane</keyword>
<evidence type="ECO:0000313" key="5">
    <source>
        <dbReference type="EMBL" id="RII42401.1"/>
    </source>
</evidence>
<sequence length="1132" mass="113619">MSSTPPRKGWRRALSALTALAVAGLGLAGTAAPAHAAGGENFAPATAVSVVSASAADGLKLNISGTGYLDMPNSSIGYNAGLYVAPIVHGSDPSALAQGAPSSFVKTAAITDGAWSTELTVPTSVLSKGTDYDIVVWRAHGLAVGDAVMDLEPIKLTAANVNALFPPKNESSHSIKVDAAAGLTVNVAGSDYDTTKYPAGVHVAVIDRELAYSPTPPQSSYLGTGSVASVATDFSVSTLAIAATALDKSKDYDVIVWPRRTNPSAANVAYRANLEFTDAQKEALFPSPVDRTITVTGKDFINLPASSMGYNGKGAYVGFFPKGTDLSTVTQANLGTKAVATAYVAAASIDTKGNFTSKVTIPAAAAAQDLEVTVWTAHGLPVGDAIVVNKQALAQDATSITLTGPGEPETPELTAPDTKVQVTKATATDGLALQVDGSNYTNLPKPSSPMADGIYAAIVVKGAGSAVSSSAPGTQWLGQSAIATGSFSTSLGLSTAQLVKGTDYEVLTWAAHGSATEATIISRVGINLTDAQKTALFGTGTTDPETPEAKDRKISITGTKFTGLPSPTMGGTANGLYVAIVPQGTKAEDIADGTTVAQDWIMGSRIKDGGFVTTLTVPAVKAAEALEVITWSAHGKATAATVIDRQALPATATSVALTGPGKPAPVDPEGPETPVDPETPGTDNGSDEELTISNATLNWGLKKSFRDYVVGPIGGGKLTVSDGAKQAAKNGVFSFTGGSGTLKNGLGTISFNGTVNVTGHEGEMDLTFSQLRVKVTGPTKAELIASVTAPKTSMTDAINLKDVVLASLSFDAKNLTFNNAALGFKAAVSASKLLVLSDAKATLTKAGVPALAGFYEAGTVLDAVSVNADAKNSGTTTAGDDEADNESTAGSTDGEKTTSGNTAANSGAAKQQCRTVTVPATAGGVSLSWGVKSSFVSYVKGGIAKGQVTTGNGAAASGSGFTWGAGSGSLSANGTGTVSFPGSVHFTGHDGLLDTTLSGLRVQVTGSGTAALIANVKSQDMEGKDLSASNITFATVKFSGGSASGFSGASVTLTAAGAKAFAGFYNAGQAMDSMTLSVGKASAATTQVVCGDLAATGVDNTANLVGTAGLLALLGAAAITLAARRKSAADQR</sequence>
<dbReference type="EMBL" id="QQXK01000012">
    <property type="protein sequence ID" value="RII42401.1"/>
    <property type="molecule type" value="Genomic_DNA"/>
</dbReference>